<organism evidence="21 22">
    <name type="scientific">Tieghemiomyces parasiticus</name>
    <dbReference type="NCBI Taxonomy" id="78921"/>
    <lineage>
        <taxon>Eukaryota</taxon>
        <taxon>Fungi</taxon>
        <taxon>Fungi incertae sedis</taxon>
        <taxon>Zoopagomycota</taxon>
        <taxon>Kickxellomycotina</taxon>
        <taxon>Dimargaritomycetes</taxon>
        <taxon>Dimargaritales</taxon>
        <taxon>Dimargaritaceae</taxon>
        <taxon>Tieghemiomyces</taxon>
    </lineage>
</organism>
<evidence type="ECO:0000256" key="4">
    <source>
        <dbReference type="ARBA" id="ARBA00011655"/>
    </source>
</evidence>
<dbReference type="EMBL" id="JANBPT010000405">
    <property type="protein sequence ID" value="KAJ1922070.1"/>
    <property type="molecule type" value="Genomic_DNA"/>
</dbReference>
<dbReference type="Gene3D" id="1.20.920.30">
    <property type="match status" value="1"/>
</dbReference>
<feature type="region of interest" description="Disordered" evidence="19">
    <location>
        <begin position="2390"/>
        <end position="2422"/>
    </location>
</feature>
<dbReference type="InterPro" id="IPR042228">
    <property type="entry name" value="Dynein_linker_3"/>
</dbReference>
<dbReference type="Gene3D" id="1.20.920.20">
    <property type="match status" value="2"/>
</dbReference>
<evidence type="ECO:0000256" key="5">
    <source>
        <dbReference type="ARBA" id="ARBA00022197"/>
    </source>
</evidence>
<reference evidence="21" key="1">
    <citation type="submission" date="2022-07" db="EMBL/GenBank/DDBJ databases">
        <title>Phylogenomic reconstructions and comparative analyses of Kickxellomycotina fungi.</title>
        <authorList>
            <person name="Reynolds N.K."/>
            <person name="Stajich J.E."/>
            <person name="Barry K."/>
            <person name="Grigoriev I.V."/>
            <person name="Crous P."/>
            <person name="Smith M.E."/>
        </authorList>
    </citation>
    <scope>NUCLEOTIDE SEQUENCE</scope>
    <source>
        <strain evidence="21">RSA 861</strain>
    </source>
</reference>
<sequence length="4666" mass="515212">MADDPLAGGLATLPAVTGGGVGLDPVPTFDPSLVKEYLFNVLPLLLGSPDPQEQEAIALLFSFPDVGEKCRRFAHDPQTPVLYVLKEVEETPEDDAPHVAYNLAHELTYRANHVGSVALIKRGPILDPARPLAHQVQVMNLPGPAAQRDPVGPANPYEALHAYIHHAVGPYFNAYVAQQQQMQQQAKGGAEPRDDKDAKTGIPVAKKKIAELELSLLHLQQNVDIPDVVLTLHPAVVRAAAQCREAGTRVTAEALDPALLADSAFLNRLQGDVNGWIKEIQKVTKLSRDPASGTASQEINFWLSMERALERIDTQLKSDEVVLTLDVLKHAKRFLATVSFVADTGLNEGMDKVAKYNQLMRDFPLDELLAATDVGKVRDALILIFAHLNKKLRLSPYPVRRALPLVEAISRDLHDTLLKVLGRRRLMPMDYAEFAAVADGADQVFAVWDDQVKDFTNVAREVTRKRMEKFLPIKIRPAHAPLQERFAFLRQFRLQHAQLHATIARVTQAAALDGPLADDEGAVDAVAEVGLAYASVQNVDVLDVSPEGTEVWVAAERIYTERVARVENLLIRRLRDRLATARNAMEMFRVFGKFNALFVRPKIRGAIQEYQARLIENVKDDIRRLHDTFKRQYRHSEACRVGQLRDVPPVAGAILWARQLERQLATYMARVEAVLGKGWELYAEGQRLAADSASFRRKLDARPVYDAWYADVTRRDQAVAGRIFTVSRVRAAGNALQLDVNFDPGAITLFKEVRHLAWLGFPVPHAVANAAKDAKRVYPFAVSLIETTRAYRRTVHELGQHPLLVALAAAHLNDVHHLVAGALHLRWDYFVNAFDPQAHRLGTLDVSENEHVGFVRSFARTVATFQTKTAGLITASAAVDASVAELGTCPYDHDAFAAVLARVQRHVDQLNLEGFANLPAWVRDLDARIAGVLGNRLLAATAAWTTAFARDHSSVMEAEDDGDDEKGMGDTRRHGRAARTVDASPPEVLPALTPRRHELRLRNQVMYLDPPLEQARAGWYAQLHAWLGAVGGLPRLESSRYETGLAVGGPADLAGEFETRVTYAAALLPTLPLGAAYAAIERKYRTVDDYVRTWLRYQSLWDLEPEHVFGKLGDDLNRWQQILGELRQARAPFDTAATTKRFGPLVIDYGQVQGKVTARYDAWQRDVLHRFGAKLGAAAAAFHTAVAAARRDLERHTVATRATAEAVTFITFVAELQRKVPAWTAEVAAFRAGQRTLERQRYVFPADWLFADQLEGEWSAFADILGRQNRAIQDQLSGLQAQIGAEATAVGQRTQDAVRDWEQTKPVAGDLGPTAALATLRQFAERADGLLGEAARVDRAREALQLPRAPDRSLEPVREEIADLTAVWTALASTWTALDELRELPWASVVPRKVRQRLDALLGATRELPARMRSYQAYEYVQSILRRHVKANALVADLKSDALRDRHWRALFRALRVDDRPTLSTLTLGYLWDLDLRRHEAAVREVVTAAQGEMALEEFLKGVRETWATYTLDLVNYQNRCRLIRGWDDLFAKAGEHQAALSAMKASPYYKAFADEATGWEEKLNRVSALFDVWIDVQRQWVYLEGIFSGSADIKHLLPVESARFATINAEFLGVMKKVYKSPLVLDVLNLPNVHKSLERLADLLGKIQKALGEYLERERSAFPRFYFVGDEDLLEIIGNGQAVARIQKHFAKMFAGLATVLLNAEDELLIEGMASREGETVRFASPVSLRTSPKINEWLSALERAMRVTLAERLGAAVTDLIPVYTAAEAETGAWLAWADAHPAQLVVLAAQAVWTAQVEAALRARDLTGALGRIEAALGILADAVLTPLAALTRRKCEHLVTELVHQRDVVRQLAQETLPDDDGTLPFAWLYHMRYYYDPEPADPLARLTVRMADAAFPYGFEYLGVPDRLVQTPLTDRCYLTLTQALNAQLGGSPFGPAGTGKTESVKALGAQLGRFVLVFCCDETFDFQAMGRIFVGLAQVGAWGCFDEFNRLEERILSAVSQQIQSIQLGLQSAGTEVELVGKPVRVHRDTGVFITMNPGYAGRSHLPDNLKKLFRSIAMTRPDRELIAQVMLYSQGFRTAERLAAKVVPLFTLCAEQLSPQPHYDFGLRALKAVLVSAGNLQRELGDAKGNGDDAAEQGILIQSVRETLVPKLVADDIPLLTRLLADVFPGVAYRPADLAELRAALAAICAERHYVPADAWLAKVVQLYQIQRLHHGLMLVGPSGTGKSAAWRTLLAALERVEGRESVSYVIDPKAISKDDLYGTLDPTTREWTDGLFTHILRRIVDNVRGERAKRHWVVFDGDVDPEWVENLNSVLDDNRLLTLPNGERLALPDNVRLLFEVDTLRYATPATVSRCGMVWFSEDCVTPAMACERYLATLRSRVRDPDAEDDDDDNSGGGGGGAPDGPGASQADPTDPALLVQRTCADAWTAALAADGLVPQALARAAGLRHIMDFTPTRALATLFSLLDRGVSRLVAHNLAHPDFPLPPDQVTQHAHRRLLLDLLWSFAGDCSHADRQALSSFVAGTTTVVDLPAGVENLLDYDAAPATPDWTPWQAAVPAIEMETHQVAAADVIVPTVDTVRHEAVLYAWLAERRPLLLCGPPGSGKTMTLFGALRKLPDVEVVGLNFSSATTPALLLKTFEQYCEYRRTPTGPVLSPATPGRWLVVFCDEVNLPAPDRYGTQRVVAFLRQLVERGGFWRARDRAWVRLSRVQFVGACNPPTDPGRVPLAPRFLRHAPLVLVDYPGAASLRQIYGTFARALLKLVPTLRAYAEPLTAATVEFYLASQQRFTPDVQAHYVYSPRELTRWMRGLHEALAPLDHLPVEGLVRVWAHEGLRLFQDRLVDAGERRWTDDMVDQLARTHFPTIDHDAALARPILFSNWLSKDYVAVDREELRRFAAARLKVFYEEELDVPLVLFNDVLDHVLRIDRVFRQVQGHLLLIGVSGGGKTTLTRFVAWMNGLAVVQIKAHNRYTAADFDDDLRAVLRRAGCKGEKVCFVLDESNVLDAGFLERMNTLLANAEVPGLFEGDEYATLLTQCREGAARDGLLLDTGEELYRWFTGQVRRNLHVVFTMNPPEGGLGNRAATSPALFNRCVLDWFGDWSTQALYQVGREFTHALDLDLPAYPGPADAAWSPAHSHLSLPPAHRDAVVDAFVYVHASLGPVNARLARRSGRTNHVTPRHYLDFIQHYVRLFTEKRTELEEQQRHLHVGLDKLQATVAQVEELSASLGRKNAELDAKNIEANEQLQRMVTDQQTAESQRKASLEYQTVLAEKDRAIAERRAVVLGDLERAEPAVQEAQRAVSGIRKQQLTEVRAMANPPEAVKLAMESVCTLLGHRLDGWKSVQAVIRRDDFIASIVNFDTDRHLTRKLREHMRATFLNNPSFNFETVNRASRACGPLVAWVIAQVDYAEILERVGPLRAEVAALEDDAAATRASAAHLETTVAELEASIARYKEEYARLISETQRLKAEMGQVSDKVSRSMTLLNSLESEKGRWIDASATFEAQMGTVVGDVLLAAAFLAYGGYFDQAYRELLLTRWSDRLRSAGVAFKSDLSLTEYLSTAEDRLAWAAADLPADDLCTENAVMLHRFNRYPLVIDPAGQAAAFLSARYRDRRLTVTSFLDASFLKNLESALRFGNPLLITDAEHLDPVLNPVLNRELRRTGGRVLIRLGGSDIDFSPAFTLFLATRDPTVQFPPDVCSRVTFVNFTVTRGSLQSQCLHRVLRHERPDTDRKRTDLVRLQGEFRLRLRHLERSLLQALSSARGNLLDDDAVIGTLETLKREAAEVATKVAETETVMTEIDAVLAAYTPLATACSAVFFTLEALPRVHHFYQFALAFFEAAFSAVLRPDHPRLQGVTDPAERLTLLRDALFDEVYRRAAPGLLHADRLTLLTLLAPIKWRTVDPDAAARHEATFDLVLTGEELAVTETVSDVGNVPAPVVAHGGPTAPAAFRALVRALPEGASLTTVSDEAWATFFAATEPETAVPGLTDPSADDPAAALHRLAVVRSLRPDRVLPAAQRFAARLFDPNLVADATIDLATMVRDEVTAAVPVALCAVPGHDASYLVDQLAKETGVTLRPVALGSAEGFTLADAALAAAVKTGTWVLLKNVHLAPAWLGQLEKRLHALTPHPAFRLFLTMEIQPNVPANILRLARVLMIEPPPGLRAGLLQSLRRVPAARFAAGPAERARLYFLLAWLHAVAVERLRYAPLGWTQTYAFNDADQACALATVDHWLASAAAGRANVDPDRIPWRAVRTLLTESVYGGRLDNVFDQRLLESLVGTLFRPASFDLDVPLAPGADPPLPMPEGTRPADFIAWVERLPEHEPPAWLGLPADAERLLLTNRGRAMLGKVRRMKSLADDDEVAYRPDAPTAGAAATSDAPAQPAWMRSVAQLATTWLTTLPEQLTGLARDPERLRDPLYRVFWREVDTGSRLLARVRCDLTDVAAVCAGTLPQTNHLRALLDSANRGAVPTAWAQHTVPASFTLGQWLGDLHARLNQLRAATEAGGAAEGSALATFPVWLGGLFFPEAFVTATRQTAAQRRGCSIEQLRLGMVLGTAADSTAFTVRDLRLEGAALTSEGDGGAVGLCLGSVTLATSQLRWLPPDEIPAAESMALLPVYLNGDRRDLLFAVPIAVVAADAPLLAPRGVALVAGV</sequence>
<dbReference type="Pfam" id="PF03028">
    <property type="entry name" value="Dynein_heavy"/>
    <property type="match status" value="1"/>
</dbReference>
<evidence type="ECO:0000313" key="22">
    <source>
        <dbReference type="Proteomes" id="UP001150569"/>
    </source>
</evidence>
<evidence type="ECO:0000256" key="18">
    <source>
        <dbReference type="SAM" id="Coils"/>
    </source>
</evidence>
<feature type="compositionally biased region" description="Gly residues" evidence="19">
    <location>
        <begin position="2403"/>
        <end position="2412"/>
    </location>
</feature>
<dbReference type="InterPro" id="IPR042222">
    <property type="entry name" value="Dynein_2_N"/>
</dbReference>
<dbReference type="InterPro" id="IPR035706">
    <property type="entry name" value="AAA_9"/>
</dbReference>
<keyword evidence="8" id="KW-0677">Repeat</keyword>
<dbReference type="PANTHER" id="PTHR46532:SF4">
    <property type="entry name" value="AAA+ ATPASE DOMAIN-CONTAINING PROTEIN"/>
    <property type="match status" value="1"/>
</dbReference>
<dbReference type="FunFam" id="3.20.180.20:FF:000002">
    <property type="entry name" value="Cytoplasmic dynein heavy chain 1"/>
    <property type="match status" value="1"/>
</dbReference>
<dbReference type="Pfam" id="PF18199">
    <property type="entry name" value="Dynein_C"/>
    <property type="match status" value="1"/>
</dbReference>
<evidence type="ECO:0000256" key="17">
    <source>
        <dbReference type="ARBA" id="ARBA00033439"/>
    </source>
</evidence>
<dbReference type="GO" id="GO:0060271">
    <property type="term" value="P:cilium assembly"/>
    <property type="evidence" value="ECO:0007669"/>
    <property type="project" value="UniProtKB-ARBA"/>
</dbReference>
<dbReference type="Gene3D" id="1.10.287.2620">
    <property type="match status" value="1"/>
</dbReference>
<accession>A0A9W8DX79</accession>
<dbReference type="GO" id="GO:0005524">
    <property type="term" value="F:ATP binding"/>
    <property type="evidence" value="ECO:0007669"/>
    <property type="project" value="UniProtKB-KW"/>
</dbReference>
<keyword evidence="15" id="KW-0206">Cytoskeleton</keyword>
<keyword evidence="14" id="KW-0505">Motor protein</keyword>
<dbReference type="Pfam" id="PF12774">
    <property type="entry name" value="AAA_6"/>
    <property type="match status" value="1"/>
</dbReference>
<dbReference type="GO" id="GO:0007018">
    <property type="term" value="P:microtubule-based movement"/>
    <property type="evidence" value="ECO:0007669"/>
    <property type="project" value="InterPro"/>
</dbReference>
<evidence type="ECO:0000256" key="12">
    <source>
        <dbReference type="ARBA" id="ARBA00023054"/>
    </source>
</evidence>
<dbReference type="GO" id="GO:0008569">
    <property type="term" value="F:minus-end-directed microtubule motor activity"/>
    <property type="evidence" value="ECO:0007669"/>
    <property type="project" value="InterPro"/>
</dbReference>
<feature type="domain" description="AAA+ ATPase" evidence="20">
    <location>
        <begin position="2943"/>
        <end position="3109"/>
    </location>
</feature>
<dbReference type="Gene3D" id="3.20.180.20">
    <property type="entry name" value="Dynein heavy chain, N-terminal domain 2"/>
    <property type="match status" value="1"/>
</dbReference>
<keyword evidence="13" id="KW-0969">Cilium</keyword>
<evidence type="ECO:0000256" key="13">
    <source>
        <dbReference type="ARBA" id="ARBA00023069"/>
    </source>
</evidence>
<feature type="region of interest" description="Disordered" evidence="19">
    <location>
        <begin position="955"/>
        <end position="981"/>
    </location>
</feature>
<dbReference type="Pfam" id="PF12777">
    <property type="entry name" value="MT"/>
    <property type="match status" value="1"/>
</dbReference>
<dbReference type="Gene3D" id="1.10.8.720">
    <property type="entry name" value="Region D6 of dynein motor"/>
    <property type="match status" value="1"/>
</dbReference>
<dbReference type="Gene3D" id="1.20.1270.280">
    <property type="match status" value="1"/>
</dbReference>
<keyword evidence="6" id="KW-0963">Cytoplasm</keyword>
<evidence type="ECO:0000256" key="16">
    <source>
        <dbReference type="ARBA" id="ARBA00023273"/>
    </source>
</evidence>
<dbReference type="Pfam" id="PF22597">
    <property type="entry name" value="DYN_lid"/>
    <property type="match status" value="1"/>
</dbReference>
<feature type="coiled-coil region" evidence="18">
    <location>
        <begin position="3447"/>
        <end position="3481"/>
    </location>
</feature>
<name>A0A9W8DX79_9FUNG</name>
<dbReference type="InterPro" id="IPR041658">
    <property type="entry name" value="AAA_lid_11"/>
</dbReference>
<dbReference type="GO" id="GO:0051959">
    <property type="term" value="F:dynein light intermediate chain binding"/>
    <property type="evidence" value="ECO:0007669"/>
    <property type="project" value="InterPro"/>
</dbReference>
<gene>
    <name evidence="21" type="primary">DYN1_2</name>
    <name evidence="21" type="ORF">IWQ60_006632</name>
</gene>
<dbReference type="GO" id="GO:0045505">
    <property type="term" value="F:dynein intermediate chain binding"/>
    <property type="evidence" value="ECO:0007669"/>
    <property type="project" value="InterPro"/>
</dbReference>
<dbReference type="InterPro" id="IPR041228">
    <property type="entry name" value="Dynein_C"/>
</dbReference>
<keyword evidence="7" id="KW-0493">Microtubule</keyword>
<dbReference type="InterPro" id="IPR013602">
    <property type="entry name" value="Dynein_heavy_linker"/>
</dbReference>
<dbReference type="FunFam" id="1.10.8.710:FF:000001">
    <property type="entry name" value="Dynein axonemal heavy chain 2"/>
    <property type="match status" value="1"/>
</dbReference>
<dbReference type="Proteomes" id="UP001150569">
    <property type="component" value="Unassembled WGS sequence"/>
</dbReference>
<dbReference type="FunFam" id="1.20.920.20:FF:000002">
    <property type="entry name" value="Cytoplasmic dynein 1 heavy chain"/>
    <property type="match status" value="1"/>
</dbReference>
<evidence type="ECO:0000313" key="21">
    <source>
        <dbReference type="EMBL" id="KAJ1922070.1"/>
    </source>
</evidence>
<comment type="similarity">
    <text evidence="3">Belongs to the dynein heavy chain family.</text>
</comment>
<keyword evidence="10" id="KW-0067">ATP-binding</keyword>
<dbReference type="GO" id="GO:0008104">
    <property type="term" value="P:intracellular protein localization"/>
    <property type="evidence" value="ECO:0007669"/>
    <property type="project" value="UniProtKB-ARBA"/>
</dbReference>
<evidence type="ECO:0000256" key="3">
    <source>
        <dbReference type="ARBA" id="ARBA00008887"/>
    </source>
</evidence>
<evidence type="ECO:0000256" key="11">
    <source>
        <dbReference type="ARBA" id="ARBA00023017"/>
    </source>
</evidence>
<evidence type="ECO:0000256" key="19">
    <source>
        <dbReference type="SAM" id="MobiDB-lite"/>
    </source>
</evidence>
<dbReference type="GO" id="GO:0005874">
    <property type="term" value="C:microtubule"/>
    <property type="evidence" value="ECO:0007669"/>
    <property type="project" value="UniProtKB-KW"/>
</dbReference>
<dbReference type="InterPro" id="IPR026983">
    <property type="entry name" value="DHC"/>
</dbReference>
<dbReference type="Gene3D" id="3.40.50.300">
    <property type="entry name" value="P-loop containing nucleotide triphosphate hydrolases"/>
    <property type="match status" value="5"/>
</dbReference>
<dbReference type="InterPro" id="IPR043160">
    <property type="entry name" value="Dynein_C_barrel"/>
</dbReference>
<dbReference type="SMART" id="SM00382">
    <property type="entry name" value="AAA"/>
    <property type="match status" value="4"/>
</dbReference>
<dbReference type="InterPro" id="IPR027417">
    <property type="entry name" value="P-loop_NTPase"/>
</dbReference>
<dbReference type="SUPFAM" id="SSF52540">
    <property type="entry name" value="P-loop containing nucleoside triphosphate hydrolases"/>
    <property type="match status" value="4"/>
</dbReference>
<dbReference type="FunFam" id="1.20.140.100:FF:000002">
    <property type="entry name" value="Cytoplasmic dynein heavy chain 1"/>
    <property type="match status" value="1"/>
</dbReference>
<comment type="subunit">
    <text evidence="4">Consists of at least two heavy chains and a number of intermediate and light chains.</text>
</comment>
<dbReference type="FunFam" id="3.40.50.300:FF:000373">
    <property type="entry name" value="Cytoplasmic dynein heavy chain 2"/>
    <property type="match status" value="1"/>
</dbReference>
<comment type="subcellular location">
    <subcellularLocation>
        <location evidence="2">Cell projection</location>
        <location evidence="2">Cilium membrane</location>
        <topology evidence="2">Peripheral membrane protein</topology>
        <orientation evidence="2">Cytoplasmic side</orientation>
    </subcellularLocation>
    <subcellularLocation>
        <location evidence="1">Cytoplasm</location>
        <location evidence="1">Cytoskeleton</location>
    </subcellularLocation>
</comment>
<dbReference type="InterPro" id="IPR004273">
    <property type="entry name" value="Dynein_heavy_D6_P-loop"/>
</dbReference>
<evidence type="ECO:0000256" key="8">
    <source>
        <dbReference type="ARBA" id="ARBA00022737"/>
    </source>
</evidence>
<keyword evidence="9" id="KW-0547">Nucleotide-binding</keyword>
<dbReference type="InterPro" id="IPR024743">
    <property type="entry name" value="Dynein_HC_stalk"/>
</dbReference>
<dbReference type="Gene3D" id="1.10.8.1220">
    <property type="match status" value="1"/>
</dbReference>
<comment type="caution">
    <text evidence="21">The sequence shown here is derived from an EMBL/GenBank/DDBJ whole genome shotgun (WGS) entry which is preliminary data.</text>
</comment>
<feature type="domain" description="AAA+ ATPase" evidence="20">
    <location>
        <begin position="2601"/>
        <end position="2751"/>
    </location>
</feature>
<dbReference type="Pfam" id="PF12780">
    <property type="entry name" value="AAA_8"/>
    <property type="match status" value="1"/>
</dbReference>
<dbReference type="InterPro" id="IPR003593">
    <property type="entry name" value="AAA+_ATPase"/>
</dbReference>
<dbReference type="FunFam" id="1.10.287.2620:FF:000001">
    <property type="entry name" value="Cytoplasmic dynein heavy chain 1"/>
    <property type="match status" value="1"/>
</dbReference>
<evidence type="ECO:0000256" key="15">
    <source>
        <dbReference type="ARBA" id="ARBA00023212"/>
    </source>
</evidence>
<dbReference type="Pfam" id="PF12775">
    <property type="entry name" value="AAA_7"/>
    <property type="match status" value="1"/>
</dbReference>
<keyword evidence="16" id="KW-0966">Cell projection</keyword>
<dbReference type="InterPro" id="IPR054354">
    <property type="entry name" value="DYNC2H1-like_lid"/>
</dbReference>
<evidence type="ECO:0000259" key="20">
    <source>
        <dbReference type="SMART" id="SM00382"/>
    </source>
</evidence>
<dbReference type="FunFam" id="1.20.1270.280:FF:000004">
    <property type="entry name" value="Cytoplasmic dynein heavy chain 2"/>
    <property type="match status" value="1"/>
</dbReference>
<protein>
    <recommendedName>
        <fullName evidence="5">Dynein heavy chain, cytoplasmic</fullName>
    </recommendedName>
    <alternativeName>
        <fullName evidence="17">Dynein heavy chain, cytosolic</fullName>
    </alternativeName>
</protein>
<dbReference type="InterPro" id="IPR035699">
    <property type="entry name" value="AAA_6"/>
</dbReference>
<evidence type="ECO:0000256" key="7">
    <source>
        <dbReference type="ARBA" id="ARBA00022701"/>
    </source>
</evidence>
<keyword evidence="11" id="KW-0243">Dynein</keyword>
<dbReference type="InterPro" id="IPR042219">
    <property type="entry name" value="AAA_lid_11_sf"/>
</dbReference>
<dbReference type="Pfam" id="PF17852">
    <property type="entry name" value="Dynein_AAA_lid"/>
    <property type="match status" value="1"/>
</dbReference>
<keyword evidence="22" id="KW-1185">Reference proteome</keyword>
<dbReference type="FunFam" id="1.20.920.30:FF:000001">
    <property type="entry name" value="Cytoplasmic dynein heavy chain 1"/>
    <property type="match status" value="1"/>
</dbReference>
<evidence type="ECO:0000256" key="6">
    <source>
        <dbReference type="ARBA" id="ARBA00022490"/>
    </source>
</evidence>
<evidence type="ECO:0000256" key="2">
    <source>
        <dbReference type="ARBA" id="ARBA00004522"/>
    </source>
</evidence>
<dbReference type="FunFam" id="1.10.8.720:FF:000003">
    <property type="entry name" value="Cytoplasmic dynein heavy chain 2"/>
    <property type="match status" value="1"/>
</dbReference>
<dbReference type="FunFam" id="3.40.50.300:FF:000122">
    <property type="entry name" value="Cytoplasmic dynein 1 heavy chain"/>
    <property type="match status" value="1"/>
</dbReference>
<dbReference type="PANTHER" id="PTHR46532">
    <property type="entry name" value="MALE FERTILITY FACTOR KL5"/>
    <property type="match status" value="1"/>
</dbReference>
<dbReference type="InterPro" id="IPR024317">
    <property type="entry name" value="Dynein_heavy_chain_D4_dom"/>
</dbReference>
<dbReference type="InterPro" id="IPR041466">
    <property type="entry name" value="Dynein_AAA5_ext"/>
</dbReference>
<dbReference type="InterPro" id="IPR043157">
    <property type="entry name" value="Dynein_AAA1S"/>
</dbReference>
<dbReference type="Gene3D" id="1.20.58.1120">
    <property type="match status" value="1"/>
</dbReference>
<feature type="domain" description="AAA+ ATPase" evidence="20">
    <location>
        <begin position="1935"/>
        <end position="2069"/>
    </location>
</feature>
<dbReference type="Gene3D" id="1.10.8.710">
    <property type="match status" value="1"/>
</dbReference>
<dbReference type="Pfam" id="PF12781">
    <property type="entry name" value="AAA_9"/>
    <property type="match status" value="1"/>
</dbReference>
<evidence type="ECO:0000256" key="10">
    <source>
        <dbReference type="ARBA" id="ARBA00022840"/>
    </source>
</evidence>
<dbReference type="Gene3D" id="3.10.490.20">
    <property type="match status" value="1"/>
</dbReference>
<dbReference type="GO" id="GO:0060170">
    <property type="term" value="C:ciliary membrane"/>
    <property type="evidence" value="ECO:0007669"/>
    <property type="project" value="UniProtKB-SubCell"/>
</dbReference>
<keyword evidence="12 18" id="KW-0175">Coiled coil</keyword>
<dbReference type="Gene3D" id="6.10.140.1060">
    <property type="match status" value="1"/>
</dbReference>
<proteinExistence type="inferred from homology"/>
<dbReference type="Gene3D" id="1.10.472.130">
    <property type="match status" value="1"/>
</dbReference>
<dbReference type="GO" id="GO:0005858">
    <property type="term" value="C:axonemal dynein complex"/>
    <property type="evidence" value="ECO:0007669"/>
    <property type="project" value="TreeGrafter"/>
</dbReference>
<dbReference type="CDD" id="cd00009">
    <property type="entry name" value="AAA"/>
    <property type="match status" value="2"/>
</dbReference>
<feature type="domain" description="AAA+ ATPase" evidence="20">
    <location>
        <begin position="2220"/>
        <end position="2353"/>
    </location>
</feature>
<feature type="coiled-coil region" evidence="18">
    <location>
        <begin position="3221"/>
        <end position="3262"/>
    </location>
</feature>
<evidence type="ECO:0000256" key="1">
    <source>
        <dbReference type="ARBA" id="ARBA00004245"/>
    </source>
</evidence>
<dbReference type="FunFam" id="3.40.50.300:FF:000071">
    <property type="entry name" value="Cytoplasmic dynein heavy chain 1"/>
    <property type="match status" value="1"/>
</dbReference>
<evidence type="ECO:0000256" key="14">
    <source>
        <dbReference type="ARBA" id="ARBA00023175"/>
    </source>
</evidence>
<evidence type="ECO:0000256" key="9">
    <source>
        <dbReference type="ARBA" id="ARBA00022741"/>
    </source>
</evidence>
<dbReference type="OrthoDB" id="447173at2759"/>
<dbReference type="InterPro" id="IPR013594">
    <property type="entry name" value="Dynein_heavy_tail"/>
</dbReference>
<dbReference type="Gene3D" id="1.20.140.100">
    <property type="entry name" value="Dynein heavy chain, N-terminal domain 2"/>
    <property type="match status" value="1"/>
</dbReference>
<dbReference type="FunFam" id="3.40.50.300:FF:000517">
    <property type="entry name" value="Cytoplasmic dynein heavy chain 1"/>
    <property type="match status" value="1"/>
</dbReference>
<dbReference type="Pfam" id="PF18198">
    <property type="entry name" value="AAA_lid_11"/>
    <property type="match status" value="1"/>
</dbReference>
<dbReference type="Pfam" id="PF08393">
    <property type="entry name" value="DHC_N2"/>
    <property type="match status" value="1"/>
</dbReference>
<dbReference type="Pfam" id="PF08385">
    <property type="entry name" value="DHC_N1"/>
    <property type="match status" value="1"/>
</dbReference>